<accession>U4T5G7</accession>
<evidence type="ECO:0008006" key="3">
    <source>
        <dbReference type="Google" id="ProtNLM"/>
    </source>
</evidence>
<sequence>MGLPEHSLTTTLSQSIVDQLSDTVGNELAVEFYPEKPANYRLNHANGALLVNYGKSNYPKHNDTYAVVRPRTMMLTITIVSRGLYDRYGAVPLVDWVLAMLSGFTPTHCDQPLSPVRDYFIQHQSGLWYYGVDFETEAVLVQTLPINEF</sequence>
<dbReference type="InterPro" id="IPR035934">
    <property type="entry name" value="Phage_tail_protein-like_sf"/>
</dbReference>
<evidence type="ECO:0000313" key="2">
    <source>
        <dbReference type="Proteomes" id="UP000016761"/>
    </source>
</evidence>
<protein>
    <recommendedName>
        <fullName evidence="3">Phage protein</fullName>
    </recommendedName>
</protein>
<dbReference type="OrthoDB" id="8612631at2"/>
<dbReference type="Gene3D" id="3.30.2000.10">
    <property type="entry name" value="Phage tail protein-like"/>
    <property type="match status" value="1"/>
</dbReference>
<evidence type="ECO:0000313" key="1">
    <source>
        <dbReference type="EMBL" id="ERL56140.1"/>
    </source>
</evidence>
<organism evidence="1 2">
    <name type="scientific">Psychrobacter aquaticus CMS 56</name>
    <dbReference type="NCBI Taxonomy" id="1354303"/>
    <lineage>
        <taxon>Bacteria</taxon>
        <taxon>Pseudomonadati</taxon>
        <taxon>Pseudomonadota</taxon>
        <taxon>Gammaproteobacteria</taxon>
        <taxon>Moraxellales</taxon>
        <taxon>Moraxellaceae</taxon>
        <taxon>Psychrobacter</taxon>
    </lineage>
</organism>
<comment type="caution">
    <text evidence="1">The sequence shown here is derived from an EMBL/GenBank/DDBJ whole genome shotgun (WGS) entry which is preliminary data.</text>
</comment>
<keyword evidence="2" id="KW-1185">Reference proteome</keyword>
<dbReference type="SUPFAM" id="SSF143749">
    <property type="entry name" value="Phage tail protein-like"/>
    <property type="match status" value="1"/>
</dbReference>
<dbReference type="AlphaFoldDB" id="U4T5G7"/>
<dbReference type="eggNOG" id="ENOG502Z8EE">
    <property type="taxonomic scope" value="Bacteria"/>
</dbReference>
<dbReference type="InterPro" id="IPR018602">
    <property type="entry name" value="Gp37/STM4215"/>
</dbReference>
<gene>
    <name evidence="1" type="ORF">M917_0818</name>
</gene>
<dbReference type="EMBL" id="AUSW01000015">
    <property type="protein sequence ID" value="ERL56140.1"/>
    <property type="molecule type" value="Genomic_DNA"/>
</dbReference>
<dbReference type="Pfam" id="PF09646">
    <property type="entry name" value="Gp37"/>
    <property type="match status" value="1"/>
</dbReference>
<dbReference type="STRING" id="1354303.M917_0818"/>
<dbReference type="PATRIC" id="fig|1354303.4.peg.805"/>
<dbReference type="RefSeq" id="WP_021813471.1">
    <property type="nucleotide sequence ID" value="NZ_AUSW01000015.1"/>
</dbReference>
<dbReference type="Proteomes" id="UP000016761">
    <property type="component" value="Unassembled WGS sequence"/>
</dbReference>
<dbReference type="InterPro" id="IPR038042">
    <property type="entry name" value="Gp37-like"/>
</dbReference>
<name>U4T5G7_9GAMM</name>
<reference evidence="1 2" key="1">
    <citation type="journal article" date="2013" name="Genome Announc.">
        <title>Draft Genome Sequence of Psychrobacter aquaticus Strain CMS 56T, Isolated from a Cyanobacterial Mat Sample Collected from Water Bodies in the McMurdo Dry Valley Region of Antarctica.</title>
        <authorList>
            <person name="Reddy G.S."/>
            <person name="Ara S."/>
            <person name="Singh A."/>
            <person name="Kumar Pinnaka A."/>
            <person name="Shivaji S."/>
        </authorList>
    </citation>
    <scope>NUCLEOTIDE SEQUENCE [LARGE SCALE GENOMIC DNA]</scope>
    <source>
        <strain evidence="1 2">CMS 56</strain>
    </source>
</reference>
<proteinExistence type="predicted"/>